<name>A0A0C2CP61_9BILA</name>
<evidence type="ECO:0000313" key="2">
    <source>
        <dbReference type="Proteomes" id="UP000054047"/>
    </source>
</evidence>
<dbReference type="Proteomes" id="UP000054047">
    <property type="component" value="Unassembled WGS sequence"/>
</dbReference>
<dbReference type="AlphaFoldDB" id="A0A0C2CP61"/>
<accession>A0A0C2CP61</accession>
<proteinExistence type="predicted"/>
<keyword evidence="2" id="KW-1185">Reference proteome</keyword>
<organism evidence="1 2">
    <name type="scientific">Ancylostoma duodenale</name>
    <dbReference type="NCBI Taxonomy" id="51022"/>
    <lineage>
        <taxon>Eukaryota</taxon>
        <taxon>Metazoa</taxon>
        <taxon>Ecdysozoa</taxon>
        <taxon>Nematoda</taxon>
        <taxon>Chromadorea</taxon>
        <taxon>Rhabditida</taxon>
        <taxon>Rhabditina</taxon>
        <taxon>Rhabditomorpha</taxon>
        <taxon>Strongyloidea</taxon>
        <taxon>Ancylostomatidae</taxon>
        <taxon>Ancylostomatinae</taxon>
        <taxon>Ancylostoma</taxon>
    </lineage>
</organism>
<sequence>MAFTFAPQKSPLGNAVFVVRANGPRITTMRRLPVQPGGAQSGCHLRRAEQDLHGTEHTENRTKAAEGNFHYGSSYGKKKRVPMLSFSQAIFVLHLPWPKLLDEDMYRCLSCADLNH</sequence>
<evidence type="ECO:0000313" key="1">
    <source>
        <dbReference type="EMBL" id="KIH58508.1"/>
    </source>
</evidence>
<protein>
    <submittedName>
        <fullName evidence="1">Uncharacterized protein</fullName>
    </submittedName>
</protein>
<dbReference type="EMBL" id="KN733042">
    <property type="protein sequence ID" value="KIH58508.1"/>
    <property type="molecule type" value="Genomic_DNA"/>
</dbReference>
<reference evidence="1 2" key="1">
    <citation type="submission" date="2013-12" db="EMBL/GenBank/DDBJ databases">
        <title>Draft genome of the parsitic nematode Ancylostoma duodenale.</title>
        <authorList>
            <person name="Mitreva M."/>
        </authorList>
    </citation>
    <scope>NUCLEOTIDE SEQUENCE [LARGE SCALE GENOMIC DNA]</scope>
    <source>
        <strain evidence="1 2">Zhejiang</strain>
    </source>
</reference>
<gene>
    <name evidence="1" type="ORF">ANCDUO_11285</name>
</gene>